<feature type="transmembrane region" description="Helical" evidence="2">
    <location>
        <begin position="209"/>
        <end position="230"/>
    </location>
</feature>
<evidence type="ECO:0000259" key="3">
    <source>
        <dbReference type="Pfam" id="PF20237"/>
    </source>
</evidence>
<dbReference type="InterPro" id="IPR046529">
    <property type="entry name" value="DUF6594"/>
</dbReference>
<keyword evidence="2" id="KW-0472">Membrane</keyword>
<accession>A0ABR4BRD1</accession>
<proteinExistence type="predicted"/>
<gene>
    <name evidence="4" type="ORF">VTL71DRAFT_9632</name>
</gene>
<keyword evidence="2" id="KW-0812">Transmembrane</keyword>
<dbReference type="Pfam" id="PF20237">
    <property type="entry name" value="DUF6594"/>
    <property type="match status" value="1"/>
</dbReference>
<feature type="region of interest" description="Disordered" evidence="1">
    <location>
        <begin position="63"/>
        <end position="93"/>
    </location>
</feature>
<dbReference type="PANTHER" id="PTHR34502:SF4">
    <property type="entry name" value="DUF6594 DOMAIN-CONTAINING PROTEIN"/>
    <property type="match status" value="1"/>
</dbReference>
<dbReference type="EMBL" id="JAZHXI010000023">
    <property type="protein sequence ID" value="KAL2060237.1"/>
    <property type="molecule type" value="Genomic_DNA"/>
</dbReference>
<feature type="domain" description="DUF6594" evidence="3">
    <location>
        <begin position="21"/>
        <end position="279"/>
    </location>
</feature>
<organism evidence="4 5">
    <name type="scientific">Oculimacula yallundae</name>
    <dbReference type="NCBI Taxonomy" id="86028"/>
    <lineage>
        <taxon>Eukaryota</taxon>
        <taxon>Fungi</taxon>
        <taxon>Dikarya</taxon>
        <taxon>Ascomycota</taxon>
        <taxon>Pezizomycotina</taxon>
        <taxon>Leotiomycetes</taxon>
        <taxon>Helotiales</taxon>
        <taxon>Ploettnerulaceae</taxon>
        <taxon>Oculimacula</taxon>
    </lineage>
</organism>
<feature type="transmembrane region" description="Helical" evidence="2">
    <location>
        <begin position="242"/>
        <end position="260"/>
    </location>
</feature>
<sequence>MAAIVHEEEGRHPDPERLDGFPSLSHFISLDNDAAIFRRFDRLGARNLLSLQSIVISLEKKLDDHDRNDAKQPSGNPATRSAARRVPRTEDGDDIERVELMEQIAVAMRNYREALLQEQQVLALKNPSQRPLATLRRYFFGGKRDGAILSDRDAHMLDDERDLVALAPVDDDRLGSFLRDHFGCCCRDRKRTSQPGLKIFYFSERRIHFAGNVISTVFCAILLLGAMAVLSVLDSQSWKVRLGLVALFTSLFAFTVGLLTSARRAEMFGSTAAYAAVLVVYVSQGLGPATH</sequence>
<evidence type="ECO:0000313" key="5">
    <source>
        <dbReference type="Proteomes" id="UP001595075"/>
    </source>
</evidence>
<keyword evidence="5" id="KW-1185">Reference proteome</keyword>
<reference evidence="4 5" key="1">
    <citation type="journal article" date="2024" name="Commun. Biol.">
        <title>Comparative genomic analysis of thermophilic fungi reveals convergent evolutionary adaptations and gene losses.</title>
        <authorList>
            <person name="Steindorff A.S."/>
            <person name="Aguilar-Pontes M.V."/>
            <person name="Robinson A.J."/>
            <person name="Andreopoulos B."/>
            <person name="LaButti K."/>
            <person name="Kuo A."/>
            <person name="Mondo S."/>
            <person name="Riley R."/>
            <person name="Otillar R."/>
            <person name="Haridas S."/>
            <person name="Lipzen A."/>
            <person name="Grimwood J."/>
            <person name="Schmutz J."/>
            <person name="Clum A."/>
            <person name="Reid I.D."/>
            <person name="Moisan M.C."/>
            <person name="Butler G."/>
            <person name="Nguyen T.T.M."/>
            <person name="Dewar K."/>
            <person name="Conant G."/>
            <person name="Drula E."/>
            <person name="Henrissat B."/>
            <person name="Hansel C."/>
            <person name="Singer S."/>
            <person name="Hutchinson M.I."/>
            <person name="de Vries R.P."/>
            <person name="Natvig D.O."/>
            <person name="Powell A.J."/>
            <person name="Tsang A."/>
            <person name="Grigoriev I.V."/>
        </authorList>
    </citation>
    <scope>NUCLEOTIDE SEQUENCE [LARGE SCALE GENOMIC DNA]</scope>
    <source>
        <strain evidence="4 5">CBS 494.80</strain>
    </source>
</reference>
<keyword evidence="2" id="KW-1133">Transmembrane helix</keyword>
<evidence type="ECO:0000313" key="4">
    <source>
        <dbReference type="EMBL" id="KAL2060237.1"/>
    </source>
</evidence>
<dbReference type="PANTHER" id="PTHR34502">
    <property type="entry name" value="DUF6594 DOMAIN-CONTAINING PROTEIN-RELATED"/>
    <property type="match status" value="1"/>
</dbReference>
<protein>
    <recommendedName>
        <fullName evidence="3">DUF6594 domain-containing protein</fullName>
    </recommendedName>
</protein>
<evidence type="ECO:0000256" key="2">
    <source>
        <dbReference type="SAM" id="Phobius"/>
    </source>
</evidence>
<evidence type="ECO:0000256" key="1">
    <source>
        <dbReference type="SAM" id="MobiDB-lite"/>
    </source>
</evidence>
<dbReference type="Proteomes" id="UP001595075">
    <property type="component" value="Unassembled WGS sequence"/>
</dbReference>
<feature type="transmembrane region" description="Helical" evidence="2">
    <location>
        <begin position="267"/>
        <end position="286"/>
    </location>
</feature>
<name>A0ABR4BRD1_9HELO</name>
<comment type="caution">
    <text evidence="4">The sequence shown here is derived from an EMBL/GenBank/DDBJ whole genome shotgun (WGS) entry which is preliminary data.</text>
</comment>